<evidence type="ECO:0000313" key="2">
    <source>
        <dbReference type="EMBL" id="RYR79486.1"/>
    </source>
</evidence>
<evidence type="ECO:0000313" key="3">
    <source>
        <dbReference type="Proteomes" id="UP000289738"/>
    </source>
</evidence>
<dbReference type="OrthoDB" id="671439at2759"/>
<gene>
    <name evidence="2" type="ORF">Ahy_A01g004301</name>
</gene>
<dbReference type="Proteomes" id="UP000289738">
    <property type="component" value="Chromosome A01"/>
</dbReference>
<dbReference type="PANTHER" id="PTHR31147:SF25">
    <property type="entry name" value="HXXXD-TYPE ACYL-TRANSFERASE FAMILY PROTEIN"/>
    <property type="match status" value="1"/>
</dbReference>
<dbReference type="Gramene" id="arahy.Tifrunner.gnm2.ann2.Ah01g062000.1">
    <property type="protein sequence ID" value="arahy.Tifrunner.gnm2.ann2.Ah01g062000.1-CDS-1"/>
    <property type="gene ID" value="arahy.Tifrunner.gnm2.ann2.Ah01g062000"/>
</dbReference>
<proteinExistence type="inferred from homology"/>
<dbReference type="Pfam" id="PF02458">
    <property type="entry name" value="Transferase"/>
    <property type="match status" value="1"/>
</dbReference>
<reference evidence="2 3" key="1">
    <citation type="submission" date="2019-01" db="EMBL/GenBank/DDBJ databases">
        <title>Sequencing of cultivated peanut Arachis hypogaea provides insights into genome evolution and oil improvement.</title>
        <authorList>
            <person name="Chen X."/>
        </authorList>
    </citation>
    <scope>NUCLEOTIDE SEQUENCE [LARGE SCALE GENOMIC DNA]</scope>
    <source>
        <strain evidence="3">cv. Fuhuasheng</strain>
        <tissue evidence="2">Leaves</tissue>
    </source>
</reference>
<organism evidence="2 3">
    <name type="scientific">Arachis hypogaea</name>
    <name type="common">Peanut</name>
    <dbReference type="NCBI Taxonomy" id="3818"/>
    <lineage>
        <taxon>Eukaryota</taxon>
        <taxon>Viridiplantae</taxon>
        <taxon>Streptophyta</taxon>
        <taxon>Embryophyta</taxon>
        <taxon>Tracheophyta</taxon>
        <taxon>Spermatophyta</taxon>
        <taxon>Magnoliopsida</taxon>
        <taxon>eudicotyledons</taxon>
        <taxon>Gunneridae</taxon>
        <taxon>Pentapetalae</taxon>
        <taxon>rosids</taxon>
        <taxon>fabids</taxon>
        <taxon>Fabales</taxon>
        <taxon>Fabaceae</taxon>
        <taxon>Papilionoideae</taxon>
        <taxon>50 kb inversion clade</taxon>
        <taxon>dalbergioids sensu lato</taxon>
        <taxon>Dalbergieae</taxon>
        <taxon>Pterocarpus clade</taxon>
        <taxon>Arachis</taxon>
    </lineage>
</organism>
<dbReference type="EMBL" id="SDMP01000001">
    <property type="protein sequence ID" value="RYR79486.1"/>
    <property type="molecule type" value="Genomic_DNA"/>
</dbReference>
<dbReference type="PANTHER" id="PTHR31147">
    <property type="entry name" value="ACYL TRANSFERASE 4"/>
    <property type="match status" value="1"/>
</dbReference>
<evidence type="ECO:0000256" key="1">
    <source>
        <dbReference type="ARBA" id="ARBA00009861"/>
    </source>
</evidence>
<keyword evidence="3" id="KW-1185">Reference proteome</keyword>
<dbReference type="SMR" id="A0A445EVP2"/>
<protein>
    <submittedName>
        <fullName evidence="2">Uncharacterized protein</fullName>
    </submittedName>
</protein>
<dbReference type="STRING" id="3818.A0A445EVP2"/>
<dbReference type="InterPro" id="IPR050898">
    <property type="entry name" value="Plant_acyltransferase"/>
</dbReference>
<name>A0A445EVP2_ARAHY</name>
<dbReference type="AlphaFoldDB" id="A0A445EVP2"/>
<dbReference type="Gene3D" id="3.30.559.10">
    <property type="entry name" value="Chloramphenicol acetyltransferase-like domain"/>
    <property type="match status" value="2"/>
</dbReference>
<comment type="caution">
    <text evidence="2">The sequence shown here is derived from an EMBL/GenBank/DDBJ whole genome shotgun (WGS) entry which is preliminary data.</text>
</comment>
<comment type="similarity">
    <text evidence="1">Belongs to the plant acyltransferase family.</text>
</comment>
<sequence length="474" mass="52649">MAYKKPFLDLKLTTEDVILVKPSKPTPSSVISLSTIDNRPELNSLCQTIHIFKPPNNTILIDDPQNAQNDPALVIKEALSKALFYYYPLAGRLVKHADGKLRIHCNAYGVPFLEAIANCKLSCLHYLDGSDTENAKHLAFDNPFHEDDDDENGYQYPLGIKVTKFLCGGFTVGIGASHAVFDGIGGSQFFQAMAELASGKSEPSVKPVWERERLNGSVTEHPLLSPMDEASAAVSPYLTTKTLVHECFKVDSESIKRLKKSLMKEISYSNNINYSLEGESFTSFEALGAYVWRSRTRALKLNYDGKTSLAIVVGLRRNYSLIPPLPEGYYGNAFVDPKVVLTVKELNEKPLSHVVKMIKETKKLGFSKEYIRNAIDTKETKIEHFDYQGIGASMVLSSWMHLGMLENMNKGWAKPVNMVPAPCNMFGTVGVCIFSPPSDLDPSMNGGVRIFVSLPNDAMPMFKEEMEALMLVKP</sequence>
<accession>A0A445EVP2</accession>
<dbReference type="InterPro" id="IPR023213">
    <property type="entry name" value="CAT-like_dom_sf"/>
</dbReference>